<evidence type="ECO:0000256" key="1">
    <source>
        <dbReference type="SAM" id="Coils"/>
    </source>
</evidence>
<keyword evidence="1" id="KW-0175">Coiled coil</keyword>
<dbReference type="InterPro" id="IPR027267">
    <property type="entry name" value="AH/BAR_dom_sf"/>
</dbReference>
<reference evidence="3" key="1">
    <citation type="submission" date="2023-07" db="EMBL/GenBank/DDBJ databases">
        <authorList>
            <consortium name="AG Swart"/>
            <person name="Singh M."/>
            <person name="Singh A."/>
            <person name="Seah K."/>
            <person name="Emmerich C."/>
        </authorList>
    </citation>
    <scope>NUCLEOTIDE SEQUENCE</scope>
    <source>
        <strain evidence="3">DP1</strain>
    </source>
</reference>
<organism evidence="3 4">
    <name type="scientific">Euplotes crassus</name>
    <dbReference type="NCBI Taxonomy" id="5936"/>
    <lineage>
        <taxon>Eukaryota</taxon>
        <taxon>Sar</taxon>
        <taxon>Alveolata</taxon>
        <taxon>Ciliophora</taxon>
        <taxon>Intramacronucleata</taxon>
        <taxon>Spirotrichea</taxon>
        <taxon>Hypotrichia</taxon>
        <taxon>Euplotida</taxon>
        <taxon>Euplotidae</taxon>
        <taxon>Moneuplotes</taxon>
    </lineage>
</organism>
<proteinExistence type="predicted"/>
<feature type="coiled-coil region" evidence="1">
    <location>
        <begin position="209"/>
        <end position="236"/>
    </location>
</feature>
<dbReference type="Proteomes" id="UP001295684">
    <property type="component" value="Unassembled WGS sequence"/>
</dbReference>
<dbReference type="SUPFAM" id="SSF103657">
    <property type="entry name" value="BAR/IMD domain-like"/>
    <property type="match status" value="1"/>
</dbReference>
<feature type="compositionally biased region" description="Basic and acidic residues" evidence="2">
    <location>
        <begin position="1"/>
        <end position="10"/>
    </location>
</feature>
<evidence type="ECO:0000256" key="2">
    <source>
        <dbReference type="SAM" id="MobiDB-lite"/>
    </source>
</evidence>
<name>A0AAD1XH19_EUPCR</name>
<dbReference type="AlphaFoldDB" id="A0AAD1XH19"/>
<dbReference type="CDD" id="cd14686">
    <property type="entry name" value="bZIP"/>
    <property type="match status" value="1"/>
</dbReference>
<protein>
    <recommendedName>
        <fullName evidence="5">BZIP domain-containing protein</fullName>
    </recommendedName>
</protein>
<comment type="caution">
    <text evidence="3">The sequence shown here is derived from an EMBL/GenBank/DDBJ whole genome shotgun (WGS) entry which is preliminary data.</text>
</comment>
<evidence type="ECO:0000313" key="4">
    <source>
        <dbReference type="Proteomes" id="UP001295684"/>
    </source>
</evidence>
<feature type="region of interest" description="Disordered" evidence="2">
    <location>
        <begin position="1"/>
        <end position="25"/>
    </location>
</feature>
<accession>A0AAD1XH19</accession>
<evidence type="ECO:0000313" key="3">
    <source>
        <dbReference type="EMBL" id="CAI2372506.1"/>
    </source>
</evidence>
<sequence>MKKEEGKEEILENTAGISGKERAKLHRERKKKYYQSLEKENAVMKVEIKELKERLEVYEKETLRPKSIQNDDLVDRISMVSRLSQSETAKLEKLHKEDQYALKSLPKMYRKDESTVKYSSIENTKDTRGAFGSERVELLRELFKSFLENILPYESKGAIYLFDHIPMARILRAMKHDRNKFANGEKITGNKIVDKILNTKMSKNLAQFMKNHGKRLQKLNHEIRRLVKSLVKARNRLFNSLQTLHNFRIDLKTAEEMCFEKEDQIKIFEMFSELEREGCFDIHTIWQLQKRQGEEYRDEAELSE</sequence>
<evidence type="ECO:0008006" key="5">
    <source>
        <dbReference type="Google" id="ProtNLM"/>
    </source>
</evidence>
<dbReference type="EMBL" id="CAMPGE010013793">
    <property type="protein sequence ID" value="CAI2372506.1"/>
    <property type="molecule type" value="Genomic_DNA"/>
</dbReference>
<gene>
    <name evidence="3" type="ORF">ECRASSUSDP1_LOCUS13837</name>
</gene>
<keyword evidence="4" id="KW-1185">Reference proteome</keyword>